<accession>A0A4S4E5Y0</accession>
<dbReference type="EMBL" id="SDRB02007308">
    <property type="protein sequence ID" value="THG11411.1"/>
    <property type="molecule type" value="Genomic_DNA"/>
</dbReference>
<name>A0A4S4E5Y0_CAMSN</name>
<reference evidence="9 10" key="1">
    <citation type="journal article" date="2018" name="Proc. Natl. Acad. Sci. U.S.A.">
        <title>Draft genome sequence of Camellia sinensis var. sinensis provides insights into the evolution of the tea genome and tea quality.</title>
        <authorList>
            <person name="Wei C."/>
            <person name="Yang H."/>
            <person name="Wang S."/>
            <person name="Zhao J."/>
            <person name="Liu C."/>
            <person name="Gao L."/>
            <person name="Xia E."/>
            <person name="Lu Y."/>
            <person name="Tai Y."/>
            <person name="She G."/>
            <person name="Sun J."/>
            <person name="Cao H."/>
            <person name="Tong W."/>
            <person name="Gao Q."/>
            <person name="Li Y."/>
            <person name="Deng W."/>
            <person name="Jiang X."/>
            <person name="Wang W."/>
            <person name="Chen Q."/>
            <person name="Zhang S."/>
            <person name="Li H."/>
            <person name="Wu J."/>
            <person name="Wang P."/>
            <person name="Li P."/>
            <person name="Shi C."/>
            <person name="Zheng F."/>
            <person name="Jian J."/>
            <person name="Huang B."/>
            <person name="Shan D."/>
            <person name="Shi M."/>
            <person name="Fang C."/>
            <person name="Yue Y."/>
            <person name="Li F."/>
            <person name="Li D."/>
            <person name="Wei S."/>
            <person name="Han B."/>
            <person name="Jiang C."/>
            <person name="Yin Y."/>
            <person name="Xia T."/>
            <person name="Zhang Z."/>
            <person name="Bennetzen J.L."/>
            <person name="Zhao S."/>
            <person name="Wan X."/>
        </authorList>
    </citation>
    <scope>NUCLEOTIDE SEQUENCE [LARGE SCALE GENOMIC DNA]</scope>
    <source>
        <strain evidence="10">cv. Shuchazao</strain>
        <tissue evidence="9">Leaf</tissue>
    </source>
</reference>
<keyword evidence="2 6" id="KW-0678">Repressor</keyword>
<dbReference type="PANTHER" id="PTHR33057">
    <property type="entry name" value="TRANSCRIPTION REPRESSOR OFP7-RELATED"/>
    <property type="match status" value="1"/>
</dbReference>
<keyword evidence="10" id="KW-1185">Reference proteome</keyword>
<keyword evidence="3 6" id="KW-0805">Transcription regulation</keyword>
<evidence type="ECO:0000256" key="3">
    <source>
        <dbReference type="ARBA" id="ARBA00023015"/>
    </source>
</evidence>
<comment type="caution">
    <text evidence="9">The sequence shown here is derived from an EMBL/GenBank/DDBJ whole genome shotgun (WGS) entry which is preliminary data.</text>
</comment>
<dbReference type="InterPro" id="IPR038933">
    <property type="entry name" value="Ovate"/>
</dbReference>
<keyword evidence="5 6" id="KW-0539">Nucleus</keyword>
<dbReference type="NCBIfam" id="TIGR01568">
    <property type="entry name" value="A_thal_3678"/>
    <property type="match status" value="1"/>
</dbReference>
<proteinExistence type="predicted"/>
<feature type="domain" description="OVATE" evidence="8">
    <location>
        <begin position="126"/>
        <end position="185"/>
    </location>
</feature>
<evidence type="ECO:0000259" key="8">
    <source>
        <dbReference type="PROSITE" id="PS51754"/>
    </source>
</evidence>
<gene>
    <name evidence="9" type="ORF">TEA_006617</name>
</gene>
<evidence type="ECO:0000256" key="5">
    <source>
        <dbReference type="ARBA" id="ARBA00023242"/>
    </source>
</evidence>
<keyword evidence="4 6" id="KW-0804">Transcription</keyword>
<organism evidence="9 10">
    <name type="scientific">Camellia sinensis var. sinensis</name>
    <name type="common">China tea</name>
    <dbReference type="NCBI Taxonomy" id="542762"/>
    <lineage>
        <taxon>Eukaryota</taxon>
        <taxon>Viridiplantae</taxon>
        <taxon>Streptophyta</taxon>
        <taxon>Embryophyta</taxon>
        <taxon>Tracheophyta</taxon>
        <taxon>Spermatophyta</taxon>
        <taxon>Magnoliopsida</taxon>
        <taxon>eudicotyledons</taxon>
        <taxon>Gunneridae</taxon>
        <taxon>Pentapetalae</taxon>
        <taxon>asterids</taxon>
        <taxon>Ericales</taxon>
        <taxon>Theaceae</taxon>
        <taxon>Camellia</taxon>
    </lineage>
</organism>
<evidence type="ECO:0000313" key="9">
    <source>
        <dbReference type="EMBL" id="THG11411.1"/>
    </source>
</evidence>
<evidence type="ECO:0000313" key="10">
    <source>
        <dbReference type="Proteomes" id="UP000306102"/>
    </source>
</evidence>
<comment type="subcellular location">
    <subcellularLocation>
        <location evidence="1 6">Nucleus</location>
    </subcellularLocation>
</comment>
<dbReference type="InterPro" id="IPR006458">
    <property type="entry name" value="Ovate_C"/>
</dbReference>
<protein>
    <recommendedName>
        <fullName evidence="6">Transcription repressor</fullName>
    </recommendedName>
    <alternativeName>
        <fullName evidence="6">Ovate family protein</fullName>
    </alternativeName>
</protein>
<evidence type="ECO:0000256" key="1">
    <source>
        <dbReference type="ARBA" id="ARBA00004123"/>
    </source>
</evidence>
<dbReference type="STRING" id="542762.A0A4S4E5Y0"/>
<dbReference type="Pfam" id="PF04844">
    <property type="entry name" value="Ovate"/>
    <property type="match status" value="1"/>
</dbReference>
<comment type="function">
    <text evidence="6">Transcriptional repressor that regulates multiple aspects of plant growth and development.</text>
</comment>
<dbReference type="AlphaFoldDB" id="A0A4S4E5Y0"/>
<dbReference type="Proteomes" id="UP000306102">
    <property type="component" value="Unassembled WGS sequence"/>
</dbReference>
<evidence type="ECO:0000256" key="2">
    <source>
        <dbReference type="ARBA" id="ARBA00022491"/>
    </source>
</evidence>
<dbReference type="GO" id="GO:0045892">
    <property type="term" value="P:negative regulation of DNA-templated transcription"/>
    <property type="evidence" value="ECO:0007669"/>
    <property type="project" value="UniProtKB-UniRule"/>
</dbReference>
<dbReference type="GO" id="GO:0005634">
    <property type="term" value="C:nucleus"/>
    <property type="evidence" value="ECO:0007669"/>
    <property type="project" value="UniProtKB-SubCell"/>
</dbReference>
<evidence type="ECO:0000256" key="6">
    <source>
        <dbReference type="RuleBase" id="RU367028"/>
    </source>
</evidence>
<evidence type="ECO:0000256" key="4">
    <source>
        <dbReference type="ARBA" id="ARBA00023163"/>
    </source>
</evidence>
<feature type="compositionally biased region" description="Basic residues" evidence="7">
    <location>
        <begin position="27"/>
        <end position="45"/>
    </location>
</feature>
<dbReference type="PANTHER" id="PTHR33057:SF224">
    <property type="entry name" value="TRANSCRIPTION REPRESSOR"/>
    <property type="match status" value="1"/>
</dbReference>
<dbReference type="PROSITE" id="PS51754">
    <property type="entry name" value="OVATE"/>
    <property type="match status" value="1"/>
</dbReference>
<feature type="region of interest" description="Disordered" evidence="7">
    <location>
        <begin position="1"/>
        <end position="58"/>
    </location>
</feature>
<sequence>MTRREIYNSSISGDSDNDLFPPLPHTTVKKKRRSKKKKATTRHRISTSSADSGLFGDEREEEEEEIATLVVFSRNHKQRMKGAKCNVSNGGKVWSLEIDWPVRLLGLKKLILSFAMEGKVKENFVMVKKSEDPYEDLKRSMMAMILEKQMFEARDLEQLLECFLSLNSHHHYRVIAEAFTGIWMALFYSTS</sequence>
<evidence type="ECO:0000256" key="7">
    <source>
        <dbReference type="SAM" id="MobiDB-lite"/>
    </source>
</evidence>